<evidence type="ECO:0000313" key="3">
    <source>
        <dbReference type="Proteomes" id="UP000244069"/>
    </source>
</evidence>
<accession>A0A2T6AWY2</accession>
<evidence type="ECO:0000313" key="2">
    <source>
        <dbReference type="EMBL" id="PTX48323.1"/>
    </source>
</evidence>
<keyword evidence="1" id="KW-0812">Transmembrane</keyword>
<feature type="transmembrane region" description="Helical" evidence="1">
    <location>
        <begin position="12"/>
        <end position="31"/>
    </location>
</feature>
<keyword evidence="1" id="KW-1133">Transmembrane helix</keyword>
<dbReference type="Proteomes" id="UP000244069">
    <property type="component" value="Unassembled WGS sequence"/>
</dbReference>
<keyword evidence="1" id="KW-0472">Membrane</keyword>
<dbReference type="AlphaFoldDB" id="A0A2T6AWY2"/>
<comment type="caution">
    <text evidence="2">The sequence shown here is derived from an EMBL/GenBank/DDBJ whole genome shotgun (WGS) entry which is preliminary data.</text>
</comment>
<keyword evidence="3" id="KW-1185">Reference proteome</keyword>
<sequence>MSDLLRDPRIVAALIAAIVALIVNPFASVLVERVKARLDGRAAERKSRLEYEHEARRRLYTAIGDLRFQLLLAARDVAAQVRTLGSGRKLWSLKLGGYFGNSVTYKLLRPFALCEVIEGKIAIADFGVDPDAIELLRLKRSISKAMSSGDAILEHPDADWDAQVEHIYMYSLSRIAHALIVTGEDGKPRVMTFPEFEAFVARPGNADRLEPVPSILGDFSIEAKPIFWTRLVAYGYICAHFVDHAGRPIGFAPSDYPTEALLEKIEDPHLRAHLEELPRRFEEIRSAGL</sequence>
<gene>
    <name evidence="2" type="ORF">C8N44_10913</name>
</gene>
<reference evidence="2 3" key="1">
    <citation type="submission" date="2018-04" db="EMBL/GenBank/DDBJ databases">
        <title>Genomic Encyclopedia of Archaeal and Bacterial Type Strains, Phase II (KMG-II): from individual species to whole genera.</title>
        <authorList>
            <person name="Goeker M."/>
        </authorList>
    </citation>
    <scope>NUCLEOTIDE SEQUENCE [LARGE SCALE GENOMIC DNA]</scope>
    <source>
        <strain evidence="2 3">DSM 29329</strain>
    </source>
</reference>
<organism evidence="2 3">
    <name type="scientific">Allosediminivita pacifica</name>
    <dbReference type="NCBI Taxonomy" id="1267769"/>
    <lineage>
        <taxon>Bacteria</taxon>
        <taxon>Pseudomonadati</taxon>
        <taxon>Pseudomonadota</taxon>
        <taxon>Alphaproteobacteria</taxon>
        <taxon>Rhodobacterales</taxon>
        <taxon>Paracoccaceae</taxon>
        <taxon>Allosediminivita</taxon>
    </lineage>
</organism>
<dbReference type="EMBL" id="QBKN01000009">
    <property type="protein sequence ID" value="PTX48323.1"/>
    <property type="molecule type" value="Genomic_DNA"/>
</dbReference>
<name>A0A2T6AWY2_9RHOB</name>
<evidence type="ECO:0000256" key="1">
    <source>
        <dbReference type="SAM" id="Phobius"/>
    </source>
</evidence>
<protein>
    <submittedName>
        <fullName evidence="2">Uncharacterized protein</fullName>
    </submittedName>
</protein>
<dbReference type="RefSeq" id="WP_107975763.1">
    <property type="nucleotide sequence ID" value="NZ_BMEZ01000011.1"/>
</dbReference>
<proteinExistence type="predicted"/>
<dbReference type="OrthoDB" id="8480054at2"/>